<protein>
    <submittedName>
        <fullName evidence="1">Uncharacterized protein</fullName>
    </submittedName>
</protein>
<dbReference type="Proteomes" id="UP000254487">
    <property type="component" value="Unassembled WGS sequence"/>
</dbReference>
<organism evidence="1 2">
    <name type="scientific">Klebsiella pneumoniae subsp. ozaenae</name>
    <dbReference type="NCBI Taxonomy" id="574"/>
    <lineage>
        <taxon>Bacteria</taxon>
        <taxon>Pseudomonadati</taxon>
        <taxon>Pseudomonadota</taxon>
        <taxon>Gammaproteobacteria</taxon>
        <taxon>Enterobacterales</taxon>
        <taxon>Enterobacteriaceae</taxon>
        <taxon>Klebsiella/Raoultella group</taxon>
        <taxon>Klebsiella</taxon>
        <taxon>Klebsiella pneumoniae complex</taxon>
    </lineage>
</organism>
<sequence length="50" mass="5151">MLGDAHTVGDDGGPGFGVSRRNLGQGFARQARLLFDVLPAGGVEVIGGRR</sequence>
<proteinExistence type="predicted"/>
<dbReference type="EMBL" id="UGLW01000003">
    <property type="protein sequence ID" value="STU74315.1"/>
    <property type="molecule type" value="Genomic_DNA"/>
</dbReference>
<name>A0A377ZKC4_KLEPO</name>
<dbReference type="AlphaFoldDB" id="A0A377ZKC4"/>
<reference evidence="1 2" key="1">
    <citation type="submission" date="2018-06" db="EMBL/GenBank/DDBJ databases">
        <authorList>
            <consortium name="Pathogen Informatics"/>
            <person name="Doyle S."/>
        </authorList>
    </citation>
    <scope>NUCLEOTIDE SEQUENCE [LARGE SCALE GENOMIC DNA]</scope>
    <source>
        <strain evidence="1 2">NCTC10313</strain>
    </source>
</reference>
<evidence type="ECO:0000313" key="1">
    <source>
        <dbReference type="EMBL" id="STU74315.1"/>
    </source>
</evidence>
<evidence type="ECO:0000313" key="2">
    <source>
        <dbReference type="Proteomes" id="UP000254487"/>
    </source>
</evidence>
<accession>A0A377ZKC4</accession>
<gene>
    <name evidence="1" type="ORF">NCTC10313_03510</name>
</gene>